<sequence length="217" mass="22681">MVVSTLRRSLHIVALTMCSAVIAATATPASARPHHGSGHHAHRSHGGHHYARHHHHRRSAARLSRWERGVARMQVTGVADAQASLMMPGSASDGMASSGGFGGSTVVSAARSFIGGGNPTGRRSLWCARFMNMVLERTGHRGTGSDMARSFASYGQRVSGPQVGAIAVMSRRGGGHVGVVSGVDAQGNPIVISGNNGGRVRETAVSRGRVYAYVMPN</sequence>
<dbReference type="PROSITE" id="PS50911">
    <property type="entry name" value="CHAP"/>
    <property type="match status" value="1"/>
</dbReference>
<evidence type="ECO:0000256" key="1">
    <source>
        <dbReference type="SAM" id="MobiDB-lite"/>
    </source>
</evidence>
<protein>
    <submittedName>
        <fullName evidence="4">TIGR02594 family protein</fullName>
    </submittedName>
</protein>
<feature type="compositionally biased region" description="Basic residues" evidence="1">
    <location>
        <begin position="32"/>
        <end position="60"/>
    </location>
</feature>
<comment type="caution">
    <text evidence="4">The sequence shown here is derived from an EMBL/GenBank/DDBJ whole genome shotgun (WGS) entry which is preliminary data.</text>
</comment>
<name>A0ABX2CQ56_9BRAD</name>
<reference evidence="4" key="1">
    <citation type="submission" date="2020-05" db="EMBL/GenBank/DDBJ databases">
        <title>Nod-independent and nitrogen-fixing Bradyrhizobium aeschynomene sp. nov. isolated from nodules of Aeschynomene indica.</title>
        <authorList>
            <person name="Zhang Z."/>
        </authorList>
    </citation>
    <scope>NUCLEOTIDE SEQUENCE</scope>
    <source>
        <strain evidence="4">83012</strain>
    </source>
</reference>
<accession>A0ABX2CQ56</accession>
<dbReference type="Pfam" id="PF05257">
    <property type="entry name" value="CHAP"/>
    <property type="match status" value="1"/>
</dbReference>
<evidence type="ECO:0000313" key="4">
    <source>
        <dbReference type="EMBL" id="NPU70020.1"/>
    </source>
</evidence>
<dbReference type="InterPro" id="IPR007921">
    <property type="entry name" value="CHAP_dom"/>
</dbReference>
<evidence type="ECO:0000259" key="3">
    <source>
        <dbReference type="PROSITE" id="PS50911"/>
    </source>
</evidence>
<feature type="domain" description="Peptidase C51" evidence="3">
    <location>
        <begin position="102"/>
        <end position="215"/>
    </location>
</feature>
<feature type="signal peptide" evidence="2">
    <location>
        <begin position="1"/>
        <end position="23"/>
    </location>
</feature>
<dbReference type="InterPro" id="IPR013423">
    <property type="entry name" value="CHP02594"/>
</dbReference>
<dbReference type="Gene3D" id="3.90.1720.10">
    <property type="entry name" value="endopeptidase domain like (from Nostoc punctiforme)"/>
    <property type="match status" value="1"/>
</dbReference>
<dbReference type="InterPro" id="IPR038765">
    <property type="entry name" value="Papain-like_cys_pep_sf"/>
</dbReference>
<feature type="chain" id="PRO_5045500607" evidence="2">
    <location>
        <begin position="24"/>
        <end position="217"/>
    </location>
</feature>
<dbReference type="EMBL" id="JABFDN010000031">
    <property type="protein sequence ID" value="NPU70020.1"/>
    <property type="molecule type" value="Genomic_DNA"/>
</dbReference>
<gene>
    <name evidence="4" type="ORF">HL667_33865</name>
</gene>
<evidence type="ECO:0000256" key="2">
    <source>
        <dbReference type="SAM" id="SignalP"/>
    </source>
</evidence>
<dbReference type="NCBIfam" id="TIGR02594">
    <property type="entry name" value="TIGR02594 family protein"/>
    <property type="match status" value="1"/>
</dbReference>
<organism evidence="4 5">
    <name type="scientific">Bradyrhizobium aeschynomenes</name>
    <dbReference type="NCBI Taxonomy" id="2734909"/>
    <lineage>
        <taxon>Bacteria</taxon>
        <taxon>Pseudomonadati</taxon>
        <taxon>Pseudomonadota</taxon>
        <taxon>Alphaproteobacteria</taxon>
        <taxon>Hyphomicrobiales</taxon>
        <taxon>Nitrobacteraceae</taxon>
        <taxon>Bradyrhizobium</taxon>
    </lineage>
</organism>
<dbReference type="Proteomes" id="UP000886476">
    <property type="component" value="Unassembled WGS sequence"/>
</dbReference>
<keyword evidence="2" id="KW-0732">Signal</keyword>
<keyword evidence="5" id="KW-1185">Reference proteome</keyword>
<feature type="region of interest" description="Disordered" evidence="1">
    <location>
        <begin position="29"/>
        <end position="64"/>
    </location>
</feature>
<proteinExistence type="predicted"/>
<dbReference type="RefSeq" id="WP_172115594.1">
    <property type="nucleotide sequence ID" value="NZ_JABFDM010000007.1"/>
</dbReference>
<dbReference type="SUPFAM" id="SSF54001">
    <property type="entry name" value="Cysteine proteinases"/>
    <property type="match status" value="1"/>
</dbReference>
<evidence type="ECO:0000313" key="5">
    <source>
        <dbReference type="Proteomes" id="UP000886476"/>
    </source>
</evidence>